<dbReference type="EMBL" id="PDEV01000002">
    <property type="protein sequence ID" value="PEN16272.1"/>
    <property type="molecule type" value="Genomic_DNA"/>
</dbReference>
<feature type="transmembrane region" description="Helical" evidence="1">
    <location>
        <begin position="282"/>
        <end position="301"/>
    </location>
</feature>
<dbReference type="Proteomes" id="UP000219947">
    <property type="component" value="Unassembled WGS sequence"/>
</dbReference>
<protein>
    <submittedName>
        <fullName evidence="2">Tat (Twin-arginine translocation) pathway signal sequence</fullName>
    </submittedName>
</protein>
<keyword evidence="1" id="KW-1133">Transmembrane helix</keyword>
<feature type="transmembrane region" description="Helical" evidence="1">
    <location>
        <begin position="308"/>
        <end position="326"/>
    </location>
</feature>
<feature type="transmembrane region" description="Helical" evidence="1">
    <location>
        <begin position="402"/>
        <end position="423"/>
    </location>
</feature>
<organism evidence="2 3">
    <name type="scientific">Rothia dentocariosa</name>
    <dbReference type="NCBI Taxonomy" id="2047"/>
    <lineage>
        <taxon>Bacteria</taxon>
        <taxon>Bacillati</taxon>
        <taxon>Actinomycetota</taxon>
        <taxon>Actinomycetes</taxon>
        <taxon>Micrococcales</taxon>
        <taxon>Micrococcaceae</taxon>
        <taxon>Rothia</taxon>
    </lineage>
</organism>
<feature type="transmembrane region" description="Helical" evidence="1">
    <location>
        <begin position="346"/>
        <end position="363"/>
    </location>
</feature>
<feature type="transmembrane region" description="Helical" evidence="1">
    <location>
        <begin position="375"/>
        <end position="396"/>
    </location>
</feature>
<name>A0A2A8D5K9_9MICC</name>
<keyword evidence="3" id="KW-1185">Reference proteome</keyword>
<feature type="transmembrane region" description="Helical" evidence="1">
    <location>
        <begin position="221"/>
        <end position="241"/>
    </location>
</feature>
<evidence type="ECO:0000313" key="3">
    <source>
        <dbReference type="Proteomes" id="UP000219947"/>
    </source>
</evidence>
<keyword evidence="1" id="KW-0812">Transmembrane</keyword>
<evidence type="ECO:0000313" key="2">
    <source>
        <dbReference type="EMBL" id="PEN16272.1"/>
    </source>
</evidence>
<sequence length="718" mass="79540">MKTKIRDLLARQGIQVALLVIALEVITYWSYFMRLTVVNGDANAHYLSDSYYWWNNGGIFNPPDWVAYTWMGRPAGSNIQGGSYVLPQGIANGISPWSPTVSSITSAVLAGLGAVGMYLLVRQLTGHHLVSLIALVGQFFAPAIFANAQFLDFHRAAAYWPWALLVISPLWAWHKRYGIPLAVLILWQSFVGIYPGQLIAAAVCIGGWGIGWMIVSRSRAWIWRVIVSILIAVPLSVVKYVPALLSGTGQRDWSPQRIHLTFPNLASLIYPYDNPAMSSDIAMRPFFIVIPLLLALTFVQWRSRRNLPLYLLGGLSILLLGLATFAPKLLWNIPGMSLSRFWINDFKNFVPLTMIILGSLGLKRLFEGNVSRRRILVGCSIVAAAIVIFGMSLSWNLSLPRLVLMLVPVVLFALTAVAVTNYTHGLWRFARQSSARTLGILLLCLSVASGLNFAYSVTSTWASARERLEVGHYGAEISQLMHQKQACEQNYTRRPERRVSDQPVKDWDHDNIALGGAFTCTDSLSGYANVQGSSALREQHKAFKGEKGNDFIRFYAAAGAVVPLSGGSFADLSDACLKEGRCAGLEYTPLSYSRFGKISYRVEVEHQTEVALNESYYTGWTGKLCDAENTQKCHAMALSAGPGRYIKTVLPAGTYEVNLTYDAPYKNQLQVIFWVCVLLMLASAALPVKRRAAGAEEQKRNPWDSLRARLKSGKSVRI</sequence>
<evidence type="ECO:0000256" key="1">
    <source>
        <dbReference type="SAM" id="Phobius"/>
    </source>
</evidence>
<keyword evidence="1" id="KW-0472">Membrane</keyword>
<accession>A0A2A8D5K9</accession>
<gene>
    <name evidence="2" type="ORF">CRM92_06220</name>
</gene>
<feature type="transmembrane region" description="Helical" evidence="1">
    <location>
        <begin position="12"/>
        <end position="31"/>
    </location>
</feature>
<feature type="transmembrane region" description="Helical" evidence="1">
    <location>
        <begin position="101"/>
        <end position="121"/>
    </location>
</feature>
<feature type="transmembrane region" description="Helical" evidence="1">
    <location>
        <begin position="128"/>
        <end position="150"/>
    </location>
</feature>
<feature type="transmembrane region" description="Helical" evidence="1">
    <location>
        <begin position="435"/>
        <end position="455"/>
    </location>
</feature>
<proteinExistence type="predicted"/>
<feature type="transmembrane region" description="Helical" evidence="1">
    <location>
        <begin position="185"/>
        <end position="215"/>
    </location>
</feature>
<reference evidence="2" key="1">
    <citation type="submission" date="2017-10" db="EMBL/GenBank/DDBJ databases">
        <title>Kefir isolates.</title>
        <authorList>
            <person name="Kim Y."/>
            <person name="Blasche S."/>
        </authorList>
    </citation>
    <scope>NUCLEOTIDE SEQUENCE [LARGE SCALE GENOMIC DNA]</scope>
    <source>
        <strain evidence="2">OG2-2</strain>
    </source>
</reference>
<comment type="caution">
    <text evidence="2">The sequence shown here is derived from an EMBL/GenBank/DDBJ whole genome shotgun (WGS) entry which is preliminary data.</text>
</comment>
<dbReference type="AlphaFoldDB" id="A0A2A8D5K9"/>
<dbReference type="RefSeq" id="WP_048778588.1">
    <property type="nucleotide sequence ID" value="NZ_JUWU01000028.1"/>
</dbReference>